<keyword evidence="1" id="KW-0812">Transmembrane</keyword>
<accession>X1P038</accession>
<keyword evidence="1" id="KW-1133">Transmembrane helix</keyword>
<gene>
    <name evidence="2" type="ORF">S06H3_49522</name>
</gene>
<protein>
    <submittedName>
        <fullName evidence="2">Uncharacterized protein</fullName>
    </submittedName>
</protein>
<reference evidence="2" key="1">
    <citation type="journal article" date="2014" name="Front. Microbiol.">
        <title>High frequency of phylogenetically diverse reductive dehalogenase-homologous genes in deep subseafloor sedimentary metagenomes.</title>
        <authorList>
            <person name="Kawai M."/>
            <person name="Futagami T."/>
            <person name="Toyoda A."/>
            <person name="Takaki Y."/>
            <person name="Nishi S."/>
            <person name="Hori S."/>
            <person name="Arai W."/>
            <person name="Tsubouchi T."/>
            <person name="Morono Y."/>
            <person name="Uchiyama I."/>
            <person name="Ito T."/>
            <person name="Fujiyama A."/>
            <person name="Inagaki F."/>
            <person name="Takami H."/>
        </authorList>
    </citation>
    <scope>NUCLEOTIDE SEQUENCE</scope>
    <source>
        <strain evidence="2">Expedition CK06-06</strain>
    </source>
</reference>
<evidence type="ECO:0000256" key="1">
    <source>
        <dbReference type="SAM" id="Phobius"/>
    </source>
</evidence>
<evidence type="ECO:0000313" key="2">
    <source>
        <dbReference type="EMBL" id="GAI35811.1"/>
    </source>
</evidence>
<organism evidence="2">
    <name type="scientific">marine sediment metagenome</name>
    <dbReference type="NCBI Taxonomy" id="412755"/>
    <lineage>
        <taxon>unclassified sequences</taxon>
        <taxon>metagenomes</taxon>
        <taxon>ecological metagenomes</taxon>
    </lineage>
</organism>
<keyword evidence="1" id="KW-0472">Membrane</keyword>
<comment type="caution">
    <text evidence="2">The sequence shown here is derived from an EMBL/GenBank/DDBJ whole genome shotgun (WGS) entry which is preliminary data.</text>
</comment>
<proteinExistence type="predicted"/>
<feature type="transmembrane region" description="Helical" evidence="1">
    <location>
        <begin position="34"/>
        <end position="52"/>
    </location>
</feature>
<feature type="transmembrane region" description="Helical" evidence="1">
    <location>
        <begin position="64"/>
        <end position="85"/>
    </location>
</feature>
<sequence>MIDAGLVATKKIKGAKFEAVNLASSPLYKVIKGYAGIGFIYNLIVIIIFWVMPVIQSGTGGMDIVIQITSPLIAASSTFPGVIYVDYNKSRIRARVEKVLIKLDMNKDLVYSVELKDRTSK</sequence>
<dbReference type="EMBL" id="BARV01031272">
    <property type="protein sequence ID" value="GAI35811.1"/>
    <property type="molecule type" value="Genomic_DNA"/>
</dbReference>
<dbReference type="AlphaFoldDB" id="X1P038"/>
<name>X1P038_9ZZZZ</name>